<evidence type="ECO:0000313" key="4">
    <source>
        <dbReference type="Proteomes" id="UP000186132"/>
    </source>
</evidence>
<evidence type="ECO:0000259" key="2">
    <source>
        <dbReference type="Pfam" id="PF13559"/>
    </source>
</evidence>
<dbReference type="AlphaFoldDB" id="A0A1M5EYI9"/>
<feature type="transmembrane region" description="Helical" evidence="1">
    <location>
        <begin position="64"/>
        <end position="85"/>
    </location>
</feature>
<dbReference type="InterPro" id="IPR025403">
    <property type="entry name" value="TgpA-like_C"/>
</dbReference>
<name>A0A1M5EYI9_9ACTN</name>
<gene>
    <name evidence="3" type="ORF">SAMN05443575_1049</name>
</gene>
<feature type="domain" description="Protein-glutamine gamma-glutamyltransferase-like C-terminal" evidence="2">
    <location>
        <begin position="133"/>
        <end position="200"/>
    </location>
</feature>
<keyword evidence="1" id="KW-0472">Membrane</keyword>
<keyword evidence="1" id="KW-1133">Transmembrane helix</keyword>
<evidence type="ECO:0000256" key="1">
    <source>
        <dbReference type="SAM" id="Phobius"/>
    </source>
</evidence>
<evidence type="ECO:0000313" key="3">
    <source>
        <dbReference type="EMBL" id="SHF84333.1"/>
    </source>
</evidence>
<accession>A0A1M5EYI9</accession>
<keyword evidence="1" id="KW-0812">Transmembrane</keyword>
<sequence length="221" mass="23358">MVRAFAAARMSGLPVGGDAARDAARRELERPEYHRDDRGLVQRALHWLGERLGALFGGGTGNHAILLLLALVAAVALVLVIRAGVPARRRARRGDPPDAIDLLAAADSRDHRRAALQCEREGRRADALREWLRAAVATIEERGVLPPRPGRTGAATAREAGPALPVAAAALTAAMTAFEQVWFGGRPATDDDVSRARGAADAVGSARIVTHDVPAGFAAPW</sequence>
<protein>
    <recommendedName>
        <fullName evidence="2">Protein-glutamine gamma-glutamyltransferase-like C-terminal domain-containing protein</fullName>
    </recommendedName>
</protein>
<proteinExistence type="predicted"/>
<organism evidence="3 4">
    <name type="scientific">Jatrophihabitans endophyticus</name>
    <dbReference type="NCBI Taxonomy" id="1206085"/>
    <lineage>
        <taxon>Bacteria</taxon>
        <taxon>Bacillati</taxon>
        <taxon>Actinomycetota</taxon>
        <taxon>Actinomycetes</taxon>
        <taxon>Jatrophihabitantales</taxon>
        <taxon>Jatrophihabitantaceae</taxon>
        <taxon>Jatrophihabitans</taxon>
    </lineage>
</organism>
<keyword evidence="4" id="KW-1185">Reference proteome</keyword>
<dbReference type="Pfam" id="PF13559">
    <property type="entry name" value="DUF4129"/>
    <property type="match status" value="1"/>
</dbReference>
<dbReference type="Proteomes" id="UP000186132">
    <property type="component" value="Unassembled WGS sequence"/>
</dbReference>
<dbReference type="EMBL" id="FQVU01000001">
    <property type="protein sequence ID" value="SHF84333.1"/>
    <property type="molecule type" value="Genomic_DNA"/>
</dbReference>
<reference evidence="3 4" key="1">
    <citation type="submission" date="2016-11" db="EMBL/GenBank/DDBJ databases">
        <authorList>
            <person name="Jaros S."/>
            <person name="Januszkiewicz K."/>
            <person name="Wedrychowicz H."/>
        </authorList>
    </citation>
    <scope>NUCLEOTIDE SEQUENCE [LARGE SCALE GENOMIC DNA]</scope>
    <source>
        <strain evidence="3 4">DSM 45627</strain>
    </source>
</reference>
<dbReference type="STRING" id="1206085.SAMN05443575_1049"/>